<evidence type="ECO:0000313" key="2">
    <source>
        <dbReference type="Proteomes" id="UP001470230"/>
    </source>
</evidence>
<name>A0ABR2HE36_9EUKA</name>
<protein>
    <submittedName>
        <fullName evidence="1">Uncharacterized protein</fullName>
    </submittedName>
</protein>
<reference evidence="1 2" key="1">
    <citation type="submission" date="2024-04" db="EMBL/GenBank/DDBJ databases">
        <title>Tritrichomonas musculus Genome.</title>
        <authorList>
            <person name="Alves-Ferreira E."/>
            <person name="Grigg M."/>
            <person name="Lorenzi H."/>
            <person name="Galac M."/>
        </authorList>
    </citation>
    <scope>NUCLEOTIDE SEQUENCE [LARGE SCALE GENOMIC DNA]</scope>
    <source>
        <strain evidence="1 2">EAF2021</strain>
    </source>
</reference>
<dbReference type="EMBL" id="JAPFFF010000030">
    <property type="protein sequence ID" value="KAK8845682.1"/>
    <property type="molecule type" value="Genomic_DNA"/>
</dbReference>
<gene>
    <name evidence="1" type="ORF">M9Y10_020600</name>
</gene>
<organism evidence="1 2">
    <name type="scientific">Tritrichomonas musculus</name>
    <dbReference type="NCBI Taxonomy" id="1915356"/>
    <lineage>
        <taxon>Eukaryota</taxon>
        <taxon>Metamonada</taxon>
        <taxon>Parabasalia</taxon>
        <taxon>Tritrichomonadida</taxon>
        <taxon>Tritrichomonadidae</taxon>
        <taxon>Tritrichomonas</taxon>
    </lineage>
</organism>
<comment type="caution">
    <text evidence="1">The sequence shown here is derived from an EMBL/GenBank/DDBJ whole genome shotgun (WGS) entry which is preliminary data.</text>
</comment>
<keyword evidence="2" id="KW-1185">Reference proteome</keyword>
<accession>A0ABR2HE36</accession>
<sequence>MGLFFYVNSKSQFTTKLNLTLKLSCFKKEAKIPASMILGLEITKSGRSGNCLIGLMRAFQYCRVFHLRYIIVPPNFLFINESFTIQGIKIIPKIYEIDYSSYIFKFPFFYSLHSCPVNANFEDFGLFKNFLNSRYSNLNLNKDDLYIHIRSGDVFIKHPNPSLGQPPLNYYLDIINSRKWNKVHVIAENDNNPCIKELAKRGYLFSKGSLHNDMSVLVNAVNLVVGPGSFGQAIVLLSKKLKTYYAYGYYMNFTHSSWDTVHLCRPDDLYSKKLLGKWQNTEEQRQMMIISNCSRWDVMPRTINKK</sequence>
<evidence type="ECO:0000313" key="1">
    <source>
        <dbReference type="EMBL" id="KAK8845682.1"/>
    </source>
</evidence>
<proteinExistence type="predicted"/>
<dbReference type="Proteomes" id="UP001470230">
    <property type="component" value="Unassembled WGS sequence"/>
</dbReference>